<proteinExistence type="inferred from homology"/>
<dbReference type="GeneID" id="117654242"/>
<evidence type="ECO:0000313" key="7">
    <source>
        <dbReference type="Proteomes" id="UP000515158"/>
    </source>
</evidence>
<organism evidence="8">
    <name type="scientific">Thrips palmi</name>
    <name type="common">Melon thrips</name>
    <dbReference type="NCBI Taxonomy" id="161013"/>
    <lineage>
        <taxon>Eukaryota</taxon>
        <taxon>Metazoa</taxon>
        <taxon>Ecdysozoa</taxon>
        <taxon>Arthropoda</taxon>
        <taxon>Hexapoda</taxon>
        <taxon>Insecta</taxon>
        <taxon>Pterygota</taxon>
        <taxon>Neoptera</taxon>
        <taxon>Paraneoptera</taxon>
        <taxon>Thysanoptera</taxon>
        <taxon>Terebrantia</taxon>
        <taxon>Thripoidea</taxon>
        <taxon>Thripidae</taxon>
        <taxon>Thrips</taxon>
    </lineage>
</organism>
<keyword evidence="7" id="KW-1185">Reference proteome</keyword>
<dbReference type="GO" id="GO:0016020">
    <property type="term" value="C:membrane"/>
    <property type="evidence" value="ECO:0007669"/>
    <property type="project" value="TreeGrafter"/>
</dbReference>
<comment type="similarity">
    <text evidence="3">Belongs to the TRAFAC class dynamin-like GTPase superfamily. Dynamin/Fzo/YdjA family.</text>
</comment>
<name>A0A6P9AG46_THRPL</name>
<dbReference type="KEGG" id="tpal:117654242"/>
<dbReference type="GO" id="GO:0005874">
    <property type="term" value="C:microtubule"/>
    <property type="evidence" value="ECO:0007669"/>
    <property type="project" value="TreeGrafter"/>
</dbReference>
<evidence type="ECO:0000313" key="8">
    <source>
        <dbReference type="RefSeq" id="XP_034256440.1"/>
    </source>
</evidence>
<dbReference type="CDD" id="cd08771">
    <property type="entry name" value="DLP_1"/>
    <property type="match status" value="1"/>
</dbReference>
<dbReference type="Pfam" id="PF02212">
    <property type="entry name" value="GED"/>
    <property type="match status" value="1"/>
</dbReference>
<dbReference type="SMART" id="SM00302">
    <property type="entry name" value="GED"/>
    <property type="match status" value="1"/>
</dbReference>
<evidence type="ECO:0000259" key="6">
    <source>
        <dbReference type="PROSITE" id="PS51718"/>
    </source>
</evidence>
<evidence type="ECO:0000256" key="4">
    <source>
        <dbReference type="SAM" id="MobiDB-lite"/>
    </source>
</evidence>
<dbReference type="Pfam" id="PF01031">
    <property type="entry name" value="Dynamin_M"/>
    <property type="match status" value="1"/>
</dbReference>
<dbReference type="PROSITE" id="PS51718">
    <property type="entry name" value="G_DYNAMIN_2"/>
    <property type="match status" value="1"/>
</dbReference>
<gene>
    <name evidence="8" type="primary">LOC117654242</name>
</gene>
<keyword evidence="2 3" id="KW-0342">GTP-binding</keyword>
<dbReference type="Pfam" id="PF00350">
    <property type="entry name" value="Dynamin_N"/>
    <property type="match status" value="1"/>
</dbReference>
<dbReference type="PRINTS" id="PR00195">
    <property type="entry name" value="DYNAMIN"/>
</dbReference>
<dbReference type="RefSeq" id="XP_034256440.1">
    <property type="nucleotide sequence ID" value="XM_034400549.1"/>
</dbReference>
<protein>
    <submittedName>
        <fullName evidence="8">Dynamin-1-like protein isoform X1</fullName>
    </submittedName>
</protein>
<dbReference type="InterPro" id="IPR020850">
    <property type="entry name" value="GED_dom"/>
</dbReference>
<dbReference type="InParanoid" id="A0A6P9AG46"/>
<feature type="domain" description="Dynamin-type G" evidence="6">
    <location>
        <begin position="45"/>
        <end position="322"/>
    </location>
</feature>
<dbReference type="OrthoDB" id="5061070at2759"/>
<evidence type="ECO:0000256" key="2">
    <source>
        <dbReference type="ARBA" id="ARBA00023134"/>
    </source>
</evidence>
<dbReference type="InterPro" id="IPR027417">
    <property type="entry name" value="P-loop_NTPase"/>
</dbReference>
<evidence type="ECO:0000256" key="3">
    <source>
        <dbReference type="RuleBase" id="RU003932"/>
    </source>
</evidence>
<dbReference type="PANTHER" id="PTHR11566">
    <property type="entry name" value="DYNAMIN"/>
    <property type="match status" value="1"/>
</dbReference>
<dbReference type="GO" id="GO:0005737">
    <property type="term" value="C:cytoplasm"/>
    <property type="evidence" value="ECO:0007669"/>
    <property type="project" value="TreeGrafter"/>
</dbReference>
<dbReference type="InterPro" id="IPR019762">
    <property type="entry name" value="Dynamin_GTPase_CS"/>
</dbReference>
<dbReference type="InterPro" id="IPR003130">
    <property type="entry name" value="GED"/>
</dbReference>
<feature type="region of interest" description="Disordered" evidence="4">
    <location>
        <begin position="536"/>
        <end position="557"/>
    </location>
</feature>
<dbReference type="GO" id="GO:0003924">
    <property type="term" value="F:GTPase activity"/>
    <property type="evidence" value="ECO:0007669"/>
    <property type="project" value="InterPro"/>
</dbReference>
<dbReference type="SMART" id="SM00053">
    <property type="entry name" value="DYNc"/>
    <property type="match status" value="1"/>
</dbReference>
<dbReference type="SUPFAM" id="SSF52540">
    <property type="entry name" value="P-loop containing nucleoside triphosphate hydrolases"/>
    <property type="match status" value="1"/>
</dbReference>
<dbReference type="PROSITE" id="PS51388">
    <property type="entry name" value="GED"/>
    <property type="match status" value="1"/>
</dbReference>
<dbReference type="PROSITE" id="PS00410">
    <property type="entry name" value="G_DYNAMIN_1"/>
    <property type="match status" value="1"/>
</dbReference>
<dbReference type="Gene3D" id="1.20.120.1240">
    <property type="entry name" value="Dynamin, middle domain"/>
    <property type="match status" value="1"/>
</dbReference>
<dbReference type="AlphaFoldDB" id="A0A6P9AG46"/>
<dbReference type="InterPro" id="IPR001401">
    <property type="entry name" value="Dynamin_GTPase"/>
</dbReference>
<dbReference type="InterPro" id="IPR022812">
    <property type="entry name" value="Dynamin"/>
</dbReference>
<feature type="domain" description="GED" evidence="5">
    <location>
        <begin position="658"/>
        <end position="744"/>
    </location>
</feature>
<evidence type="ECO:0000256" key="1">
    <source>
        <dbReference type="ARBA" id="ARBA00022741"/>
    </source>
</evidence>
<dbReference type="Proteomes" id="UP000515158">
    <property type="component" value="Unplaced"/>
</dbReference>
<dbReference type="Gene3D" id="3.40.50.300">
    <property type="entry name" value="P-loop containing nucleotide triphosphate hydrolases"/>
    <property type="match status" value="1"/>
</dbReference>
<dbReference type="GO" id="GO:0005525">
    <property type="term" value="F:GTP binding"/>
    <property type="evidence" value="ECO:0007669"/>
    <property type="project" value="UniProtKB-KW"/>
</dbReference>
<reference evidence="8" key="1">
    <citation type="submission" date="2025-08" db="UniProtKB">
        <authorList>
            <consortium name="RefSeq"/>
        </authorList>
    </citation>
    <scope>IDENTIFICATION</scope>
    <source>
        <tissue evidence="8">Total insect</tissue>
    </source>
</reference>
<dbReference type="InterPro" id="IPR045063">
    <property type="entry name" value="Dynamin_N"/>
</dbReference>
<dbReference type="GO" id="GO:0008017">
    <property type="term" value="F:microtubule binding"/>
    <property type="evidence" value="ECO:0007669"/>
    <property type="project" value="TreeGrafter"/>
</dbReference>
<dbReference type="InterPro" id="IPR030381">
    <property type="entry name" value="G_DYNAMIN_dom"/>
</dbReference>
<keyword evidence="1 3" id="KW-0547">Nucleotide-binding</keyword>
<evidence type="ECO:0000259" key="5">
    <source>
        <dbReference type="PROSITE" id="PS51388"/>
    </source>
</evidence>
<dbReference type="InterPro" id="IPR000375">
    <property type="entry name" value="Dynamin_stalk"/>
</dbReference>
<sequence length="744" mass="82785">MSRVLRGDGVIKGSQSKIAIFNTMETLITKFNAIQDQFRLLREDPIELPQIVVVGIQSAGKSSVLEAIVQQSFLPRGTGIVTRCPLILQLIHCPVGDALRTTKGTTGVEEWGEFLHAGGRIFKMDEIRHEIEKETIKLAGVKKNISHDKITLKVFSPKVPNLTLVDLPGITKVPVEGQPQDIENQICDLVCSYIDNPLSIILAVVPANMDMAANEGLKLAKEADPDGTRTLAVVTKLDLMDQGTDAYDVLSGKVIPVKLGIIGVVNRSQQAIMDKKSIDDMLRDEREFLKKKYPSLIGCNGTPHLTKTLSELLLAHIKSCLPRVKARVQTEISTCENIIEACGANVEDKKKYLSRVLSDFCNEFSKVLEGGQPAFQSSKLLIGGAKICYLFDRLQKRFTAVQPCDLYCLERVTMMIRNASGPRPPFLVSEQVLEDLVKPLIADFREPSLSCVKAVMNELRNVFAEKFPRDAGLRFPLIKDKVGEILENTMNEYSKAALHMVNATIDIELAHITYGQFEDLVEKELHNIFAAESKEGAKSNTISTPPPPKKKLSGSNSAVSNFQFSSPPLFGTSFPTSAAEPLVSALPAVPAISFGESPSPVNLGIISNFALPFKRDPDFVVSLKKKLKVAEWEENEPIRSEKQLQEILKLNPNDEKHMIILGEMLNHYYKMVSNKVADSVAKTVMHFLVHEVKRYLHSELTEGMFPKSVMDTLFEEDREVEKRRQDSLDKLEVLKRVSRVLQSV</sequence>
<accession>A0A6P9AG46</accession>